<dbReference type="InterPro" id="IPR011042">
    <property type="entry name" value="6-blade_b-propeller_TolB-like"/>
</dbReference>
<organism evidence="1 2">
    <name type="scientific">Salinibacillus kushneri</name>
    <dbReference type="NCBI Taxonomy" id="237682"/>
    <lineage>
        <taxon>Bacteria</taxon>
        <taxon>Bacillati</taxon>
        <taxon>Bacillota</taxon>
        <taxon>Bacilli</taxon>
        <taxon>Bacillales</taxon>
        <taxon>Bacillaceae</taxon>
        <taxon>Salinibacillus</taxon>
    </lineage>
</organism>
<dbReference type="Gene3D" id="2.120.10.30">
    <property type="entry name" value="TolB, C-terminal domain"/>
    <property type="match status" value="1"/>
</dbReference>
<name>A0A1I0DVW8_9BACI</name>
<dbReference type="SUPFAM" id="SSF82171">
    <property type="entry name" value="DPP6 N-terminal domain-like"/>
    <property type="match status" value="1"/>
</dbReference>
<dbReference type="PANTHER" id="PTHR36842:SF1">
    <property type="entry name" value="PROTEIN TOLB"/>
    <property type="match status" value="1"/>
</dbReference>
<dbReference type="PANTHER" id="PTHR36842">
    <property type="entry name" value="PROTEIN TOLB HOMOLOG"/>
    <property type="match status" value="1"/>
</dbReference>
<sequence length="414" mass="47363">MIGRILLITFLMLPNLTTVISANEKAVDKDINAAFIRDSDLWLYQDNKEIQITDTGNVFGPQWSHDGKYILYQKSSQTDQNNRTKNEIWVYHIKTGKQKKVFYDGQNPKWAPHKNLIAFQSDEVLNISDLDRFYNIELGVNSYQWLPDGSGFLLSSQADLLPDGWTSPIIYKKYLTRPLSKVQIHKDIERLLTIPKEIEKGGQSILSIGANHIAFSPSGKWSSIIISPTASWSMDSNMLTLMNRNGSHFEVLDEVILGVGNPKWAPAEDRLAYIAGGGRIVLGFKDKDLKIKEMPVNQSLTPKNYAELDFTWIDNQSLVTSRVEEKEWSNEPREHPLAKLNYIDLKQDQQKTLTNPPEKYGDYKPTYIPSKQTLVWFRGKSLTDTDKNVWLADQKGKNPEIWLENVEDIAIFTP</sequence>
<keyword evidence="2" id="KW-1185">Reference proteome</keyword>
<proteinExistence type="predicted"/>
<evidence type="ECO:0008006" key="3">
    <source>
        <dbReference type="Google" id="ProtNLM"/>
    </source>
</evidence>
<dbReference type="RefSeq" id="WP_245732766.1">
    <property type="nucleotide sequence ID" value="NZ_FOHJ01000004.1"/>
</dbReference>
<evidence type="ECO:0000313" key="2">
    <source>
        <dbReference type="Proteomes" id="UP000199095"/>
    </source>
</evidence>
<protein>
    <recommendedName>
        <fullName evidence="3">WD40-like Beta Propeller Repeat</fullName>
    </recommendedName>
</protein>
<dbReference type="EMBL" id="FOHJ01000004">
    <property type="protein sequence ID" value="SET36155.1"/>
    <property type="molecule type" value="Genomic_DNA"/>
</dbReference>
<reference evidence="2" key="1">
    <citation type="submission" date="2016-10" db="EMBL/GenBank/DDBJ databases">
        <authorList>
            <person name="Varghese N."/>
            <person name="Submissions S."/>
        </authorList>
    </citation>
    <scope>NUCLEOTIDE SEQUENCE [LARGE SCALE GENOMIC DNA]</scope>
    <source>
        <strain evidence="2">CGMCC 1.3566</strain>
    </source>
</reference>
<dbReference type="AlphaFoldDB" id="A0A1I0DVW8"/>
<gene>
    <name evidence="1" type="ORF">SAMN05421676_104172</name>
</gene>
<dbReference type="Proteomes" id="UP000199095">
    <property type="component" value="Unassembled WGS sequence"/>
</dbReference>
<dbReference type="STRING" id="237682.SAMN05421676_104172"/>
<accession>A0A1I0DVW8</accession>
<evidence type="ECO:0000313" key="1">
    <source>
        <dbReference type="EMBL" id="SET36155.1"/>
    </source>
</evidence>